<dbReference type="WBParaSite" id="PgR008_g062_t02">
    <property type="protein sequence ID" value="PgR008_g062_t02"/>
    <property type="gene ID" value="PgR008_g062"/>
</dbReference>
<evidence type="ECO:0000313" key="1">
    <source>
        <dbReference type="Proteomes" id="UP000887569"/>
    </source>
</evidence>
<dbReference type="AlphaFoldDB" id="A0A915AGS3"/>
<organism evidence="1 2">
    <name type="scientific">Parascaris univalens</name>
    <name type="common">Nematode worm</name>
    <dbReference type="NCBI Taxonomy" id="6257"/>
    <lineage>
        <taxon>Eukaryota</taxon>
        <taxon>Metazoa</taxon>
        <taxon>Ecdysozoa</taxon>
        <taxon>Nematoda</taxon>
        <taxon>Chromadorea</taxon>
        <taxon>Rhabditida</taxon>
        <taxon>Spirurina</taxon>
        <taxon>Ascaridomorpha</taxon>
        <taxon>Ascaridoidea</taxon>
        <taxon>Ascarididae</taxon>
        <taxon>Parascaris</taxon>
    </lineage>
</organism>
<dbReference type="Proteomes" id="UP000887569">
    <property type="component" value="Unplaced"/>
</dbReference>
<accession>A0A915AGS3</accession>
<keyword evidence="1" id="KW-1185">Reference proteome</keyword>
<evidence type="ECO:0000313" key="2">
    <source>
        <dbReference type="WBParaSite" id="PgR008_g062_t02"/>
    </source>
</evidence>
<reference evidence="2" key="1">
    <citation type="submission" date="2022-11" db="UniProtKB">
        <authorList>
            <consortium name="WormBaseParasite"/>
        </authorList>
    </citation>
    <scope>IDENTIFICATION</scope>
</reference>
<sequence>LLYDKEVSLDFRPEMIFGRCWLSTMAFGRSGLNADQI</sequence>
<proteinExistence type="predicted"/>
<name>A0A915AGS3_PARUN</name>
<protein>
    <submittedName>
        <fullName evidence="2">Sodium/potassium-transporting ATPase subunit beta-3</fullName>
    </submittedName>
</protein>